<dbReference type="Proteomes" id="UP000030949">
    <property type="component" value="Unassembled WGS sequence"/>
</dbReference>
<dbReference type="InterPro" id="IPR028081">
    <property type="entry name" value="Leu-bd"/>
</dbReference>
<accession>A0A0B1YX46</accession>
<dbReference type="PANTHER" id="PTHR30483:SF6">
    <property type="entry name" value="PERIPLASMIC BINDING PROTEIN OF ABC TRANSPORTER FOR NATURAL AMINO ACIDS"/>
    <property type="match status" value="1"/>
</dbReference>
<dbReference type="InterPro" id="IPR051010">
    <property type="entry name" value="BCAA_transport"/>
</dbReference>
<protein>
    <submittedName>
        <fullName evidence="5">Amino acid ABC transporter</fullName>
    </submittedName>
</protein>
<feature type="signal peptide" evidence="3">
    <location>
        <begin position="1"/>
        <end position="20"/>
    </location>
</feature>
<name>A0A0B1YX46_9PSED</name>
<dbReference type="CDD" id="cd06346">
    <property type="entry name" value="PBP1_ABC_ligand_binding-like"/>
    <property type="match status" value="1"/>
</dbReference>
<evidence type="ECO:0000256" key="3">
    <source>
        <dbReference type="SAM" id="SignalP"/>
    </source>
</evidence>
<organism evidence="5 6">
    <name type="scientific">Pseudomonas frederiksbergensis</name>
    <dbReference type="NCBI Taxonomy" id="104087"/>
    <lineage>
        <taxon>Bacteria</taxon>
        <taxon>Pseudomonadati</taxon>
        <taxon>Pseudomonadota</taxon>
        <taxon>Gammaproteobacteria</taxon>
        <taxon>Pseudomonadales</taxon>
        <taxon>Pseudomonadaceae</taxon>
        <taxon>Pseudomonas</taxon>
    </lineage>
</organism>
<dbReference type="AlphaFoldDB" id="A0A0B1YX46"/>
<dbReference type="SUPFAM" id="SSF53822">
    <property type="entry name" value="Periplasmic binding protein-like I"/>
    <property type="match status" value="1"/>
</dbReference>
<dbReference type="Gene3D" id="3.40.50.2300">
    <property type="match status" value="2"/>
</dbReference>
<dbReference type="PANTHER" id="PTHR30483">
    <property type="entry name" value="LEUCINE-SPECIFIC-BINDING PROTEIN"/>
    <property type="match status" value="1"/>
</dbReference>
<dbReference type="Pfam" id="PF13458">
    <property type="entry name" value="Peripla_BP_6"/>
    <property type="match status" value="1"/>
</dbReference>
<gene>
    <name evidence="5" type="ORF">JZ00_27855</name>
</gene>
<comment type="caution">
    <text evidence="5">The sequence shown here is derived from an EMBL/GenBank/DDBJ whole genome shotgun (WGS) entry which is preliminary data.</text>
</comment>
<evidence type="ECO:0000313" key="5">
    <source>
        <dbReference type="EMBL" id="KHK61556.1"/>
    </source>
</evidence>
<keyword evidence="2 3" id="KW-0732">Signal</keyword>
<evidence type="ECO:0000256" key="2">
    <source>
        <dbReference type="ARBA" id="ARBA00022729"/>
    </source>
</evidence>
<evidence type="ECO:0000259" key="4">
    <source>
        <dbReference type="Pfam" id="PF13458"/>
    </source>
</evidence>
<proteinExistence type="inferred from homology"/>
<reference evidence="6" key="1">
    <citation type="submission" date="2015-03" db="EMBL/GenBank/DDBJ databases">
        <title>Pseudomonas frederiksbergensis hydrocarbon degrader.</title>
        <authorList>
            <person name="Brown L.M."/>
            <person name="Ruiz O.N."/>
            <person name="Mueller S."/>
            <person name="Gunasekera T.S."/>
        </authorList>
    </citation>
    <scope>NUCLEOTIDE SEQUENCE [LARGE SCALE GENOMIC DNA]</scope>
    <source>
        <strain evidence="6">SI8</strain>
    </source>
</reference>
<dbReference type="InterPro" id="IPR028082">
    <property type="entry name" value="Peripla_BP_I"/>
</dbReference>
<feature type="chain" id="PRO_5002068182" evidence="3">
    <location>
        <begin position="21"/>
        <end position="363"/>
    </location>
</feature>
<evidence type="ECO:0000256" key="1">
    <source>
        <dbReference type="ARBA" id="ARBA00010062"/>
    </source>
</evidence>
<comment type="similarity">
    <text evidence="1">Belongs to the leucine-binding protein family.</text>
</comment>
<dbReference type="RefSeq" id="WP_039594339.1">
    <property type="nucleotide sequence ID" value="NZ_JQGJ02000027.1"/>
</dbReference>
<dbReference type="EMBL" id="JQGJ01000030">
    <property type="protein sequence ID" value="KHK61556.1"/>
    <property type="molecule type" value="Genomic_DNA"/>
</dbReference>
<feature type="domain" description="Leucine-binding protein" evidence="4">
    <location>
        <begin position="23"/>
        <end position="358"/>
    </location>
</feature>
<sequence>MNKLIPITLISFALSGPAFAEEVVMGAILPMSGSSATGGEDERRGVDLAVEKINANGGVLGSPLKVIVEDSGGRTPTAIDAAKKLIAINKTPVIIGEFGSGVTIPVAEYVQQQGKVHINIAGSSTQMRSLGRGVFSVLGLDDILGSYAAEDIYASGKRKIAVFVPNNAYGQGISEVLSTKYKALGGEVVATILYAEGQTSYRRELQQLEQSKPDLYVYSAYGKESSTINRESFELGLSDTPWYGIYLTMCTADSDPNFTEGQTGVDLNYTGPNGAEYEKAYKEKFKMDFASTYNGFAYDAVMIAAAAINEAKSTDPVKVTEAMFKVGNGFNGATGDITFDSSGQRTVQPYLRMRMVNGKPVAD</sequence>
<evidence type="ECO:0000313" key="6">
    <source>
        <dbReference type="Proteomes" id="UP000030949"/>
    </source>
</evidence>
<dbReference type="OrthoDB" id="9783240at2"/>